<dbReference type="Proteomes" id="UP000092444">
    <property type="component" value="Unassembled WGS sequence"/>
</dbReference>
<protein>
    <recommendedName>
        <fullName evidence="9">5'-nucleotidase</fullName>
    </recommendedName>
</protein>
<dbReference type="Gene3D" id="3.40.50.300">
    <property type="entry name" value="P-loop containing nucleotide triphosphate hydrolases"/>
    <property type="match status" value="1"/>
</dbReference>
<feature type="domain" description="SRP54-type proteins GTP-binding" evidence="5">
    <location>
        <begin position="100"/>
        <end position="295"/>
    </location>
</feature>
<dbReference type="GO" id="GO:0006614">
    <property type="term" value="P:SRP-dependent cotranslational protein targeting to membrane"/>
    <property type="evidence" value="ECO:0007669"/>
    <property type="project" value="InterPro"/>
</dbReference>
<dbReference type="InterPro" id="IPR022941">
    <property type="entry name" value="SRP54"/>
</dbReference>
<evidence type="ECO:0008006" key="9">
    <source>
        <dbReference type="Google" id="ProtNLM"/>
    </source>
</evidence>
<dbReference type="GO" id="GO:0048500">
    <property type="term" value="C:signal recognition particle"/>
    <property type="evidence" value="ECO:0007669"/>
    <property type="project" value="InterPro"/>
</dbReference>
<evidence type="ECO:0000256" key="2">
    <source>
        <dbReference type="ARBA" id="ARBA00022741"/>
    </source>
</evidence>
<dbReference type="PANTHER" id="PTHR11564:SF5">
    <property type="entry name" value="SIGNAL RECOGNITION PARTICLE SUBUNIT SRP54"/>
    <property type="match status" value="1"/>
</dbReference>
<dbReference type="SMART" id="SM00962">
    <property type="entry name" value="SRP54"/>
    <property type="match status" value="1"/>
</dbReference>
<dbReference type="Gene3D" id="1.20.120.140">
    <property type="entry name" value="Signal recognition particle SRP54, nucleotide-binding domain"/>
    <property type="match status" value="1"/>
</dbReference>
<dbReference type="SUPFAM" id="SSF52540">
    <property type="entry name" value="P-loop containing nucleoside triphosphate hydrolases"/>
    <property type="match status" value="1"/>
</dbReference>
<keyword evidence="2" id="KW-0547">Nucleotide-binding</keyword>
<dbReference type="GO" id="GO:0005525">
    <property type="term" value="F:GTP binding"/>
    <property type="evidence" value="ECO:0007669"/>
    <property type="project" value="UniProtKB-KW"/>
</dbReference>
<dbReference type="InterPro" id="IPR003593">
    <property type="entry name" value="AAA+_ATPase"/>
</dbReference>
<feature type="domain" description="Signal recognition particle SRP54 helical bundle" evidence="6">
    <location>
        <begin position="1"/>
        <end position="86"/>
    </location>
</feature>
<evidence type="ECO:0000256" key="1">
    <source>
        <dbReference type="ARBA" id="ARBA00004496"/>
    </source>
</evidence>
<dbReference type="InterPro" id="IPR013822">
    <property type="entry name" value="Signal_recog_particl_SRP54_hlx"/>
</dbReference>
<dbReference type="InterPro" id="IPR002828">
    <property type="entry name" value="SurE-like_Pase/nucleotidase"/>
</dbReference>
<feature type="domain" description="AAA+ ATPase" evidence="4">
    <location>
        <begin position="99"/>
        <end position="246"/>
    </location>
</feature>
<dbReference type="CDD" id="cd18539">
    <property type="entry name" value="SRP_G"/>
    <property type="match status" value="1"/>
</dbReference>
<proteinExistence type="predicted"/>
<dbReference type="Gene3D" id="3.40.1210.10">
    <property type="entry name" value="Survival protein SurE-like phosphatase/nucleotidase"/>
    <property type="match status" value="1"/>
</dbReference>
<comment type="subcellular location">
    <subcellularLocation>
        <location evidence="1">Cytoplasm</location>
    </subcellularLocation>
</comment>
<dbReference type="PANTHER" id="PTHR11564">
    <property type="entry name" value="SIGNAL RECOGNITION PARTICLE 54K PROTEIN SRP54"/>
    <property type="match status" value="1"/>
</dbReference>
<dbReference type="SUPFAM" id="SSF47364">
    <property type="entry name" value="Domain of the SRP/SRP receptor G-proteins"/>
    <property type="match status" value="1"/>
</dbReference>
<dbReference type="PhylomeDB" id="A0A1B0FE48"/>
<dbReference type="EnsemblMetazoa" id="GMOY001856-RA">
    <property type="protein sequence ID" value="GMOY001856-PA"/>
    <property type="gene ID" value="GMOY001856"/>
</dbReference>
<dbReference type="InterPro" id="IPR042101">
    <property type="entry name" value="SRP54_N_sf"/>
</dbReference>
<dbReference type="VEuPathDB" id="VectorBase:GMOY001856"/>
<sequence>MFKSLTECLNSVFSKLRGKSIISEDDFNLAMREIRIALIEADVSLEVAKKFSNDIKDKVIGEKVIKSVSPAQMIIKIVQDNLVAVLGSEKSDLNLAVKPPAVIMMVDLQGAGKTTTSGKLALKLKKQKKKVMLASLDIYRPAAQKQLEVLGKQIDVQTLPVVIDEKPITITKRAIAIAKNGNYDVLILDTAGRLHIDNNMMNELKAVKEIASPAEVILVADAMIGQDAVNIAKLFNEVIGVTGIILTRVDGDARGGAALSMIMIADCPIKFIACGEKLSDFDDFYPDRIAKRILSIGDVVSLVEKAAEIVGQGEIDKIQKKVKKEIWIVAPDTDRSGAARSLDYPVKQSIGINQHSEREFSVSGTPADCVIIALNKVMNKKPDLILSGVNIGSNVGDDICYSGTIGAVMEGAARSIPSIALSQVYHNKIDWHNTKVFAPKVIAKLVKVGWPKNIVMSVNFPATEKVKGVEFAEQGEYNIDGDLTFTENSNGSFSLNWSREHSGSGSVNKLKEGFITITPVKLDFTDYDTLNAMKSSYADEFSSIAD</sequence>
<dbReference type="AlphaFoldDB" id="A0A1B0FE48"/>
<dbReference type="SMART" id="SM00963">
    <property type="entry name" value="SRP54_N"/>
    <property type="match status" value="1"/>
</dbReference>
<dbReference type="STRING" id="37546.A0A1B0FE48"/>
<dbReference type="InterPro" id="IPR027417">
    <property type="entry name" value="P-loop_NTPase"/>
</dbReference>
<name>A0A1B0FE48_GLOMM</name>
<evidence type="ECO:0000256" key="3">
    <source>
        <dbReference type="ARBA" id="ARBA00023134"/>
    </source>
</evidence>
<evidence type="ECO:0000313" key="8">
    <source>
        <dbReference type="Proteomes" id="UP000092444"/>
    </source>
</evidence>
<organism evidence="7 8">
    <name type="scientific">Glossina morsitans morsitans</name>
    <name type="common">Savannah tsetse fly</name>
    <dbReference type="NCBI Taxonomy" id="37546"/>
    <lineage>
        <taxon>Eukaryota</taxon>
        <taxon>Metazoa</taxon>
        <taxon>Ecdysozoa</taxon>
        <taxon>Arthropoda</taxon>
        <taxon>Hexapoda</taxon>
        <taxon>Insecta</taxon>
        <taxon>Pterygota</taxon>
        <taxon>Neoptera</taxon>
        <taxon>Endopterygota</taxon>
        <taxon>Diptera</taxon>
        <taxon>Brachycera</taxon>
        <taxon>Muscomorpha</taxon>
        <taxon>Hippoboscoidea</taxon>
        <taxon>Glossinidae</taxon>
        <taxon>Glossina</taxon>
    </lineage>
</organism>
<keyword evidence="3" id="KW-0342">GTP-binding</keyword>
<evidence type="ECO:0000259" key="4">
    <source>
        <dbReference type="SMART" id="SM00382"/>
    </source>
</evidence>
<dbReference type="Pfam" id="PF00448">
    <property type="entry name" value="SRP54"/>
    <property type="match status" value="1"/>
</dbReference>
<dbReference type="Pfam" id="PF02881">
    <property type="entry name" value="SRP54_N"/>
    <property type="match status" value="1"/>
</dbReference>
<dbReference type="NCBIfam" id="TIGR00087">
    <property type="entry name" value="surE"/>
    <property type="match status" value="1"/>
</dbReference>
<dbReference type="EMBL" id="CCAG010011351">
    <property type="status" value="NOT_ANNOTATED_CDS"/>
    <property type="molecule type" value="Genomic_DNA"/>
</dbReference>
<accession>A0A1B0FE48</accession>
<evidence type="ECO:0000313" key="7">
    <source>
        <dbReference type="EnsemblMetazoa" id="GMOY001856-PA"/>
    </source>
</evidence>
<evidence type="ECO:0000259" key="6">
    <source>
        <dbReference type="SMART" id="SM00963"/>
    </source>
</evidence>
<dbReference type="InterPro" id="IPR036225">
    <property type="entry name" value="SRP/SRP_N"/>
</dbReference>
<dbReference type="InterPro" id="IPR036523">
    <property type="entry name" value="SurE-like_sf"/>
</dbReference>
<keyword evidence="8" id="KW-1185">Reference proteome</keyword>
<reference evidence="7" key="1">
    <citation type="submission" date="2020-05" db="UniProtKB">
        <authorList>
            <consortium name="EnsemblMetazoa"/>
        </authorList>
    </citation>
    <scope>IDENTIFICATION</scope>
    <source>
        <strain evidence="7">Yale</strain>
    </source>
</reference>
<dbReference type="Pfam" id="PF01975">
    <property type="entry name" value="SurE"/>
    <property type="match status" value="1"/>
</dbReference>
<dbReference type="InterPro" id="IPR000897">
    <property type="entry name" value="SRP54_GTPase_dom"/>
</dbReference>
<dbReference type="SMART" id="SM00382">
    <property type="entry name" value="AAA"/>
    <property type="match status" value="1"/>
</dbReference>
<dbReference type="GO" id="GO:0003924">
    <property type="term" value="F:GTPase activity"/>
    <property type="evidence" value="ECO:0007669"/>
    <property type="project" value="InterPro"/>
</dbReference>
<dbReference type="SUPFAM" id="SSF64167">
    <property type="entry name" value="SurE-like"/>
    <property type="match status" value="1"/>
</dbReference>
<evidence type="ECO:0000259" key="5">
    <source>
        <dbReference type="SMART" id="SM00962"/>
    </source>
</evidence>